<sequence length="232" mass="26554">MRCHWLLAMGSAGGTSRCKRLKADTSRVFYVPKKCKNVVLMSTLHRDGRICGQEHQKLEIIMDYNATKGGVDNLDKLVTGCSCKRRTLHRPLEMFNILDFSAYNAIVIWMVLNPDWNRGKLQKRQLFLEELGKALVRPQIQRRQHIPRNPVRRIQEEDAGSPSARPTEPTTPIPEIAAGSNKKKHCDVCEPKKDRKAQYTHIKYKKCICNTQTPSLMWTMTQNTPPGCVRAI</sequence>
<gene>
    <name evidence="3" type="primary">LOC123741716</name>
</gene>
<keyword evidence="2" id="KW-1185">Reference proteome</keyword>
<protein>
    <submittedName>
        <fullName evidence="3">Uncharacterized protein isoform X1</fullName>
    </submittedName>
</protein>
<feature type="region of interest" description="Disordered" evidence="1">
    <location>
        <begin position="143"/>
        <end position="179"/>
    </location>
</feature>
<evidence type="ECO:0000313" key="2">
    <source>
        <dbReference type="Proteomes" id="UP001652741"/>
    </source>
</evidence>
<evidence type="ECO:0000256" key="1">
    <source>
        <dbReference type="SAM" id="MobiDB-lite"/>
    </source>
</evidence>
<name>A0ABM3EK43_SALSA</name>
<reference evidence="3" key="1">
    <citation type="submission" date="2025-08" db="UniProtKB">
        <authorList>
            <consortium name="RefSeq"/>
        </authorList>
    </citation>
    <scope>IDENTIFICATION</scope>
</reference>
<dbReference type="GeneID" id="123741716"/>
<dbReference type="PANTHER" id="PTHR46599">
    <property type="entry name" value="PIGGYBAC TRANSPOSABLE ELEMENT-DERIVED PROTEIN 4"/>
    <property type="match status" value="1"/>
</dbReference>
<dbReference type="PANTHER" id="PTHR46599:SF6">
    <property type="entry name" value="DUAL SPECIFICITY PHOSPHATASE 26"/>
    <property type="match status" value="1"/>
</dbReference>
<dbReference type="RefSeq" id="XP_045571389.1">
    <property type="nucleotide sequence ID" value="XM_045715433.1"/>
</dbReference>
<organism evidence="2 3">
    <name type="scientific">Salmo salar</name>
    <name type="common">Atlantic salmon</name>
    <dbReference type="NCBI Taxonomy" id="8030"/>
    <lineage>
        <taxon>Eukaryota</taxon>
        <taxon>Metazoa</taxon>
        <taxon>Chordata</taxon>
        <taxon>Craniata</taxon>
        <taxon>Vertebrata</taxon>
        <taxon>Euteleostomi</taxon>
        <taxon>Actinopterygii</taxon>
        <taxon>Neopterygii</taxon>
        <taxon>Teleostei</taxon>
        <taxon>Protacanthopterygii</taxon>
        <taxon>Salmoniformes</taxon>
        <taxon>Salmonidae</taxon>
        <taxon>Salmoninae</taxon>
        <taxon>Salmo</taxon>
    </lineage>
</organism>
<feature type="compositionally biased region" description="Low complexity" evidence="1">
    <location>
        <begin position="166"/>
        <end position="176"/>
    </location>
</feature>
<accession>A0ABM3EK43</accession>
<proteinExistence type="predicted"/>
<dbReference type="Proteomes" id="UP001652741">
    <property type="component" value="Chromosome ssa03"/>
</dbReference>
<evidence type="ECO:0000313" key="3">
    <source>
        <dbReference type="RefSeq" id="XP_045571389.1"/>
    </source>
</evidence>